<accession>A0A4S4F0L6</accession>
<gene>
    <name evidence="2" type="ORF">TEA_019566</name>
</gene>
<keyword evidence="3" id="KW-1185">Reference proteome</keyword>
<dbReference type="SUPFAM" id="SSF63380">
    <property type="entry name" value="Riboflavin synthase domain-like"/>
    <property type="match status" value="1"/>
</dbReference>
<dbReference type="STRING" id="542762.A0A4S4F0L6"/>
<proteinExistence type="predicted"/>
<dbReference type="AlphaFoldDB" id="A0A4S4F0L6"/>
<evidence type="ECO:0000313" key="3">
    <source>
        <dbReference type="Proteomes" id="UP000306102"/>
    </source>
</evidence>
<evidence type="ECO:0000256" key="1">
    <source>
        <dbReference type="SAM" id="MobiDB-lite"/>
    </source>
</evidence>
<dbReference type="GO" id="GO:0016491">
    <property type="term" value="F:oxidoreductase activity"/>
    <property type="evidence" value="ECO:0007669"/>
    <property type="project" value="InterPro"/>
</dbReference>
<sequence>MMRTESGNKNERGNLLEVKMMKNDRWFAAKMNPLEQFKDSNSHIRPQEHTASPQAKDGWKKMGCEEKKAAVHEEMKRMNKLPANSTYATHRLRVLNKILQLLYETGDHVGVYCENVIDIVEEAERLMDLSPDTNFSIHTDKEDGTPLGENYITGGGVGPAFCRAVDLIRNLEAVVMDVSYQSSLAKSLHKNGRMLTSLACLDVMLVNTPCSLLQDILLLFNSWLVRLAHWCNSSV</sequence>
<dbReference type="Proteomes" id="UP000306102">
    <property type="component" value="Unassembled WGS sequence"/>
</dbReference>
<evidence type="ECO:0000313" key="2">
    <source>
        <dbReference type="EMBL" id="THG22949.1"/>
    </source>
</evidence>
<organism evidence="2 3">
    <name type="scientific">Camellia sinensis var. sinensis</name>
    <name type="common">China tea</name>
    <dbReference type="NCBI Taxonomy" id="542762"/>
    <lineage>
        <taxon>Eukaryota</taxon>
        <taxon>Viridiplantae</taxon>
        <taxon>Streptophyta</taxon>
        <taxon>Embryophyta</taxon>
        <taxon>Tracheophyta</taxon>
        <taxon>Spermatophyta</taxon>
        <taxon>Magnoliopsida</taxon>
        <taxon>eudicotyledons</taxon>
        <taxon>Gunneridae</taxon>
        <taxon>Pentapetalae</taxon>
        <taxon>asterids</taxon>
        <taxon>Ericales</taxon>
        <taxon>Theaceae</taxon>
        <taxon>Camellia</taxon>
    </lineage>
</organism>
<reference evidence="2 3" key="1">
    <citation type="journal article" date="2018" name="Proc. Natl. Acad. Sci. U.S.A.">
        <title>Draft genome sequence of Camellia sinensis var. sinensis provides insights into the evolution of the tea genome and tea quality.</title>
        <authorList>
            <person name="Wei C."/>
            <person name="Yang H."/>
            <person name="Wang S."/>
            <person name="Zhao J."/>
            <person name="Liu C."/>
            <person name="Gao L."/>
            <person name="Xia E."/>
            <person name="Lu Y."/>
            <person name="Tai Y."/>
            <person name="She G."/>
            <person name="Sun J."/>
            <person name="Cao H."/>
            <person name="Tong W."/>
            <person name="Gao Q."/>
            <person name="Li Y."/>
            <person name="Deng W."/>
            <person name="Jiang X."/>
            <person name="Wang W."/>
            <person name="Chen Q."/>
            <person name="Zhang S."/>
            <person name="Li H."/>
            <person name="Wu J."/>
            <person name="Wang P."/>
            <person name="Li P."/>
            <person name="Shi C."/>
            <person name="Zheng F."/>
            <person name="Jian J."/>
            <person name="Huang B."/>
            <person name="Shan D."/>
            <person name="Shi M."/>
            <person name="Fang C."/>
            <person name="Yue Y."/>
            <person name="Li F."/>
            <person name="Li D."/>
            <person name="Wei S."/>
            <person name="Han B."/>
            <person name="Jiang C."/>
            <person name="Yin Y."/>
            <person name="Xia T."/>
            <person name="Zhang Z."/>
            <person name="Bennetzen J.L."/>
            <person name="Zhao S."/>
            <person name="Wan X."/>
        </authorList>
    </citation>
    <scope>NUCLEOTIDE SEQUENCE [LARGE SCALE GENOMIC DNA]</scope>
    <source>
        <strain evidence="3">cv. Shuchazao</strain>
        <tissue evidence="2">Leaf</tissue>
    </source>
</reference>
<dbReference type="Gene3D" id="1.20.990.10">
    <property type="entry name" value="NADPH-cytochrome p450 Reductase, Chain A, domain 3"/>
    <property type="match status" value="1"/>
</dbReference>
<dbReference type="InterPro" id="IPR017938">
    <property type="entry name" value="Riboflavin_synthase-like_b-brl"/>
</dbReference>
<protein>
    <submittedName>
        <fullName evidence="2">Uncharacterized protein</fullName>
    </submittedName>
</protein>
<dbReference type="InterPro" id="IPR023173">
    <property type="entry name" value="NADPH_Cyt_P450_Rdtase_alpha"/>
</dbReference>
<comment type="caution">
    <text evidence="2">The sequence shown here is derived from an EMBL/GenBank/DDBJ whole genome shotgun (WGS) entry which is preliminary data.</text>
</comment>
<dbReference type="EMBL" id="SDRB02000608">
    <property type="protein sequence ID" value="THG22949.1"/>
    <property type="molecule type" value="Genomic_DNA"/>
</dbReference>
<feature type="region of interest" description="Disordered" evidence="1">
    <location>
        <begin position="39"/>
        <end position="61"/>
    </location>
</feature>
<feature type="compositionally biased region" description="Basic and acidic residues" evidence="1">
    <location>
        <begin position="39"/>
        <end position="48"/>
    </location>
</feature>
<dbReference type="Gene3D" id="2.40.30.10">
    <property type="entry name" value="Translation factors"/>
    <property type="match status" value="1"/>
</dbReference>
<name>A0A4S4F0L6_CAMSN</name>